<dbReference type="STRING" id="278944.A0A4Z1IB74"/>
<dbReference type="EMBL" id="PQXJ01000173">
    <property type="protein sequence ID" value="TGO58861.1"/>
    <property type="molecule type" value="Genomic_DNA"/>
</dbReference>
<dbReference type="InterPro" id="IPR029063">
    <property type="entry name" value="SAM-dependent_MTases_sf"/>
</dbReference>
<protein>
    <recommendedName>
        <fullName evidence="4">Methyltransferase domain-containing protein</fullName>
    </recommendedName>
</protein>
<keyword evidence="3" id="KW-1185">Reference proteome</keyword>
<dbReference type="PANTHER" id="PTHR43591:SF102">
    <property type="entry name" value="S-ADENOSYL-L-METHIONINE-DEPENDENT METHYLTRANSFERASE"/>
    <property type="match status" value="1"/>
</dbReference>
<organism evidence="2 3">
    <name type="scientific">Botryotinia narcissicola</name>
    <dbReference type="NCBI Taxonomy" id="278944"/>
    <lineage>
        <taxon>Eukaryota</taxon>
        <taxon>Fungi</taxon>
        <taxon>Dikarya</taxon>
        <taxon>Ascomycota</taxon>
        <taxon>Pezizomycotina</taxon>
        <taxon>Leotiomycetes</taxon>
        <taxon>Helotiales</taxon>
        <taxon>Sclerotiniaceae</taxon>
        <taxon>Botryotinia</taxon>
    </lineage>
</organism>
<gene>
    <name evidence="2" type="ORF">BOTNAR_0173g00160</name>
</gene>
<evidence type="ECO:0000313" key="2">
    <source>
        <dbReference type="EMBL" id="TGO58861.1"/>
    </source>
</evidence>
<dbReference type="CDD" id="cd02440">
    <property type="entry name" value="AdoMet_MTases"/>
    <property type="match status" value="1"/>
</dbReference>
<evidence type="ECO:0000313" key="3">
    <source>
        <dbReference type="Proteomes" id="UP000297452"/>
    </source>
</evidence>
<dbReference type="PANTHER" id="PTHR43591">
    <property type="entry name" value="METHYLTRANSFERASE"/>
    <property type="match status" value="1"/>
</dbReference>
<proteinExistence type="predicted"/>
<reference evidence="2 3" key="1">
    <citation type="submission" date="2017-12" db="EMBL/GenBank/DDBJ databases">
        <title>Comparative genomics of Botrytis spp.</title>
        <authorList>
            <person name="Valero-Jimenez C.A."/>
            <person name="Tapia P."/>
            <person name="Veloso J."/>
            <person name="Silva-Moreno E."/>
            <person name="Staats M."/>
            <person name="Valdes J.H."/>
            <person name="Van Kan J.A.L."/>
        </authorList>
    </citation>
    <scope>NUCLEOTIDE SEQUENCE [LARGE SCALE GENOMIC DNA]</scope>
    <source>
        <strain evidence="2 3">MUCL2120</strain>
    </source>
</reference>
<dbReference type="Proteomes" id="UP000297452">
    <property type="component" value="Unassembled WGS sequence"/>
</dbReference>
<dbReference type="GO" id="GO:0008168">
    <property type="term" value="F:methyltransferase activity"/>
    <property type="evidence" value="ECO:0007669"/>
    <property type="project" value="TreeGrafter"/>
</dbReference>
<dbReference type="AlphaFoldDB" id="A0A4Z1IB74"/>
<dbReference type="Gene3D" id="3.40.50.150">
    <property type="entry name" value="Vaccinia Virus protein VP39"/>
    <property type="match status" value="1"/>
</dbReference>
<name>A0A4Z1IB74_9HELO</name>
<comment type="caution">
    <text evidence="2">The sequence shown here is derived from an EMBL/GenBank/DDBJ whole genome shotgun (WGS) entry which is preliminary data.</text>
</comment>
<accession>A0A4Z1IB74</accession>
<dbReference type="Pfam" id="PF13489">
    <property type="entry name" value="Methyltransf_23"/>
    <property type="match status" value="1"/>
</dbReference>
<evidence type="ECO:0000256" key="1">
    <source>
        <dbReference type="SAM" id="MobiDB-lite"/>
    </source>
</evidence>
<dbReference type="SUPFAM" id="SSF53335">
    <property type="entry name" value="S-adenosyl-L-methionine-dependent methyltransferases"/>
    <property type="match status" value="1"/>
</dbReference>
<dbReference type="OrthoDB" id="2013972at2759"/>
<evidence type="ECO:0008006" key="4">
    <source>
        <dbReference type="Google" id="ProtNLM"/>
    </source>
</evidence>
<feature type="region of interest" description="Disordered" evidence="1">
    <location>
        <begin position="1"/>
        <end position="20"/>
    </location>
</feature>
<sequence>MSNSSSFQEAIPGSNEVGVDSVSLTNLDSTEHISSTNIYSNHNVTTDIHTSSYGHHGSAAAEPQIADAPGLEVDSVRSSNNSDVDSTMGDSFLSSTASIRESVYEYVEENGRTYHAYNSGKYILPNDDAEQERLNLQHHLFSLLFDGVLHLAPLPSELHNALDIGTGTGLWATEFAQKYPSAQVIGTDLSPIQPIYVPPNCRFEVNDAEEPWNYSQKFDYIHGRAMVCCFSDPAGVINSAYDFLHPGGYFEMQVPQMPIVSIDSSINGTSLEEWVRVSCLAVERRGRKVTNSRHYGKWMAEAGFVDIV</sequence>